<dbReference type="HOGENOM" id="CLU_1489054_0_0_1"/>
<dbReference type="InParanoid" id="J4I238"/>
<keyword evidence="4" id="KW-0187">Copper transport</keyword>
<dbReference type="OrthoDB" id="161814at2759"/>
<keyword evidence="3 4" id="KW-0472">Membrane</keyword>
<dbReference type="AlphaFoldDB" id="J4I238"/>
<accession>J4I238</accession>
<keyword evidence="1 4" id="KW-0812">Transmembrane</keyword>
<feature type="transmembrane region" description="Helical" evidence="4">
    <location>
        <begin position="136"/>
        <end position="159"/>
    </location>
</feature>
<gene>
    <name evidence="5" type="ORF">FIBRA_08083</name>
</gene>
<organism evidence="5 6">
    <name type="scientific">Fibroporia radiculosa</name>
    <dbReference type="NCBI Taxonomy" id="599839"/>
    <lineage>
        <taxon>Eukaryota</taxon>
        <taxon>Fungi</taxon>
        <taxon>Dikarya</taxon>
        <taxon>Basidiomycota</taxon>
        <taxon>Agaricomycotina</taxon>
        <taxon>Agaricomycetes</taxon>
        <taxon>Polyporales</taxon>
        <taxon>Fibroporiaceae</taxon>
        <taxon>Fibroporia</taxon>
    </lineage>
</organism>
<reference evidence="5 6" key="1">
    <citation type="journal article" date="2012" name="Appl. Environ. Microbiol.">
        <title>Short-read sequencing for genomic analysis of the brown rot fungus Fibroporia radiculosa.</title>
        <authorList>
            <person name="Tang J.D."/>
            <person name="Perkins A.D."/>
            <person name="Sonstegard T.S."/>
            <person name="Schroeder S.G."/>
            <person name="Burgess S.C."/>
            <person name="Diehl S.V."/>
        </authorList>
    </citation>
    <scope>NUCLEOTIDE SEQUENCE [LARGE SCALE GENOMIC DNA]</scope>
    <source>
        <strain evidence="5 6">TFFH 294</strain>
    </source>
</reference>
<dbReference type="GO" id="GO:0005375">
    <property type="term" value="F:copper ion transmembrane transporter activity"/>
    <property type="evidence" value="ECO:0007669"/>
    <property type="project" value="UniProtKB-UniRule"/>
</dbReference>
<dbReference type="PANTHER" id="PTHR12483">
    <property type="entry name" value="SOLUTE CARRIER FAMILY 31 COPPER TRANSPORTERS"/>
    <property type="match status" value="1"/>
</dbReference>
<evidence type="ECO:0000313" key="6">
    <source>
        <dbReference type="Proteomes" id="UP000006352"/>
    </source>
</evidence>
<evidence type="ECO:0000256" key="2">
    <source>
        <dbReference type="ARBA" id="ARBA00022989"/>
    </source>
</evidence>
<dbReference type="PANTHER" id="PTHR12483:SF115">
    <property type="entry name" value="COPPER TRANSPORT PROTEIN"/>
    <property type="match status" value="1"/>
</dbReference>
<keyword evidence="4" id="KW-0406">Ion transport</keyword>
<keyword evidence="4" id="KW-0813">Transport</keyword>
<keyword evidence="4" id="KW-0186">Copper</keyword>
<evidence type="ECO:0000256" key="4">
    <source>
        <dbReference type="RuleBase" id="RU367022"/>
    </source>
</evidence>
<dbReference type="InterPro" id="IPR007274">
    <property type="entry name" value="Cop_transporter"/>
</dbReference>
<dbReference type="RefSeq" id="XP_012185130.1">
    <property type="nucleotide sequence ID" value="XM_012329740.1"/>
</dbReference>
<keyword evidence="2 4" id="KW-1133">Transmembrane helix</keyword>
<dbReference type="Pfam" id="PF04145">
    <property type="entry name" value="Ctr"/>
    <property type="match status" value="1"/>
</dbReference>
<dbReference type="EMBL" id="HE797209">
    <property type="protein sequence ID" value="CCM05847.1"/>
    <property type="molecule type" value="Genomic_DNA"/>
</dbReference>
<dbReference type="GO" id="GO:0016020">
    <property type="term" value="C:membrane"/>
    <property type="evidence" value="ECO:0007669"/>
    <property type="project" value="UniProtKB-SubCell"/>
</dbReference>
<evidence type="ECO:0000256" key="1">
    <source>
        <dbReference type="ARBA" id="ARBA00022692"/>
    </source>
</evidence>
<comment type="subcellular location">
    <subcellularLocation>
        <location evidence="4">Membrane</location>
        <topology evidence="4">Multi-pass membrane protein</topology>
    </subcellularLocation>
</comment>
<proteinExistence type="inferred from homology"/>
<dbReference type="GeneID" id="24100758"/>
<comment type="similarity">
    <text evidence="4">Belongs to the copper transporter (Ctr) (TC 1.A.56) family. SLC31A subfamily.</text>
</comment>
<protein>
    <recommendedName>
        <fullName evidence="4">Copper transport protein</fullName>
    </recommendedName>
</protein>
<dbReference type="Proteomes" id="UP000006352">
    <property type="component" value="Unassembled WGS sequence"/>
</dbReference>
<keyword evidence="6" id="KW-1185">Reference proteome</keyword>
<sequence length="181" mass="20054">MYMKVRKSAGRQAVPDVPQRHPNLLEASTVHSSWPQGCGIFALIKRCLWDDESMIRSSTLMEFATLTLNPATKQPKARIYKPAEVDALLVEQGLAKKDEDSEIDASCITEHLMDMVIVHDVGIVLPTNLGMHTPTVFLSIFLMLMFMTYNAYLILAVVVGEAAGHFIFGSRMDLTADCPAL</sequence>
<evidence type="ECO:0000313" key="5">
    <source>
        <dbReference type="EMBL" id="CCM05847.1"/>
    </source>
</evidence>
<name>J4I238_9APHY</name>
<evidence type="ECO:0000256" key="3">
    <source>
        <dbReference type="ARBA" id="ARBA00023136"/>
    </source>
</evidence>